<dbReference type="EMBL" id="CAJNVT010000048">
    <property type="protein sequence ID" value="CAF2743824.1"/>
    <property type="molecule type" value="Genomic_DNA"/>
</dbReference>
<dbReference type="AlphaFoldDB" id="A0A817FBN6"/>
<keyword evidence="3" id="KW-1185">Reference proteome</keyword>
<comment type="caution">
    <text evidence="2">The sequence shown here is derived from an EMBL/GenBank/DDBJ whole genome shotgun (WGS) entry which is preliminary data.</text>
</comment>
<reference evidence="2" key="1">
    <citation type="submission" date="2021-02" db="EMBL/GenBank/DDBJ databases">
        <authorList>
            <person name="Bekaert M."/>
        </authorList>
    </citation>
    <scope>NUCLEOTIDE SEQUENCE</scope>
    <source>
        <strain evidence="2">IoA-00</strain>
    </source>
</reference>
<proteinExistence type="predicted"/>
<organism evidence="2 3">
    <name type="scientific">Lepeophtheirus salmonis</name>
    <name type="common">Salmon louse</name>
    <name type="synonym">Caligus salmonis</name>
    <dbReference type="NCBI Taxonomy" id="72036"/>
    <lineage>
        <taxon>Eukaryota</taxon>
        <taxon>Metazoa</taxon>
        <taxon>Ecdysozoa</taxon>
        <taxon>Arthropoda</taxon>
        <taxon>Crustacea</taxon>
        <taxon>Multicrustacea</taxon>
        <taxon>Hexanauplia</taxon>
        <taxon>Copepoda</taxon>
        <taxon>Siphonostomatoida</taxon>
        <taxon>Caligidae</taxon>
        <taxon>Lepeophtheirus</taxon>
    </lineage>
</organism>
<evidence type="ECO:0000313" key="2">
    <source>
        <dbReference type="EMBL" id="CAF2743824.1"/>
    </source>
</evidence>
<accession>A0A817FBN6</accession>
<sequence length="107" mass="11261">MIGKLAILCIAFAIAQGAPSAPASYGAPPPPPPPPPPYAYNYAVLDAESGNDFSAEEESNPILKKSENAACTVQEILSHLESCRLEAKEAFKSPKLLRCTGNACILC</sequence>
<dbReference type="Proteomes" id="UP000675881">
    <property type="component" value="Unassembled WGS sequence"/>
</dbReference>
<gene>
    <name evidence="2" type="ORF">LSAA_180</name>
</gene>
<feature type="signal peptide" evidence="1">
    <location>
        <begin position="1"/>
        <end position="17"/>
    </location>
</feature>
<evidence type="ECO:0000313" key="3">
    <source>
        <dbReference type="Proteomes" id="UP000675881"/>
    </source>
</evidence>
<keyword evidence="1" id="KW-0732">Signal</keyword>
<feature type="chain" id="PRO_5033032172" evidence="1">
    <location>
        <begin position="18"/>
        <end position="107"/>
    </location>
</feature>
<name>A0A817FBN6_LEPSM</name>
<protein>
    <submittedName>
        <fullName evidence="2">(salmon louse) hypothetical protein</fullName>
    </submittedName>
</protein>
<evidence type="ECO:0000256" key="1">
    <source>
        <dbReference type="SAM" id="SignalP"/>
    </source>
</evidence>